<reference evidence="3 4" key="1">
    <citation type="submission" date="2017-04" db="EMBL/GenBank/DDBJ databases">
        <title>Draft genome sequence of Marssonina coronaria NL1: causal agent of apple blotch.</title>
        <authorList>
            <person name="Cheng Q."/>
        </authorList>
    </citation>
    <scope>NUCLEOTIDE SEQUENCE [LARGE SCALE GENOMIC DNA]</scope>
    <source>
        <strain evidence="3 4">NL1</strain>
    </source>
</reference>
<comment type="caution">
    <text evidence="3">The sequence shown here is derived from an EMBL/GenBank/DDBJ whole genome shotgun (WGS) entry which is preliminary data.</text>
</comment>
<dbReference type="EMBL" id="MZNU01000260">
    <property type="protein sequence ID" value="OWP01730.1"/>
    <property type="molecule type" value="Genomic_DNA"/>
</dbReference>
<gene>
    <name evidence="3" type="ORF">B2J93_2322</name>
</gene>
<accession>A0A218Z260</accession>
<keyword evidence="2" id="KW-1133">Transmembrane helix</keyword>
<feature type="transmembrane region" description="Helical" evidence="2">
    <location>
        <begin position="20"/>
        <end position="40"/>
    </location>
</feature>
<organism evidence="3 4">
    <name type="scientific">Diplocarpon coronariae</name>
    <dbReference type="NCBI Taxonomy" id="2795749"/>
    <lineage>
        <taxon>Eukaryota</taxon>
        <taxon>Fungi</taxon>
        <taxon>Dikarya</taxon>
        <taxon>Ascomycota</taxon>
        <taxon>Pezizomycotina</taxon>
        <taxon>Leotiomycetes</taxon>
        <taxon>Helotiales</taxon>
        <taxon>Drepanopezizaceae</taxon>
        <taxon>Diplocarpon</taxon>
    </lineage>
</organism>
<evidence type="ECO:0000313" key="4">
    <source>
        <dbReference type="Proteomes" id="UP000242519"/>
    </source>
</evidence>
<dbReference type="Proteomes" id="UP000242519">
    <property type="component" value="Unassembled WGS sequence"/>
</dbReference>
<evidence type="ECO:0000256" key="2">
    <source>
        <dbReference type="SAM" id="Phobius"/>
    </source>
</evidence>
<keyword evidence="2" id="KW-0812">Transmembrane</keyword>
<protein>
    <submittedName>
        <fullName evidence="3">Uncharacterized protein</fullName>
    </submittedName>
</protein>
<keyword evidence="2" id="KW-0472">Membrane</keyword>
<dbReference type="InParanoid" id="A0A218Z260"/>
<keyword evidence="4" id="KW-1185">Reference proteome</keyword>
<proteinExistence type="predicted"/>
<dbReference type="AlphaFoldDB" id="A0A218Z260"/>
<evidence type="ECO:0000313" key="3">
    <source>
        <dbReference type="EMBL" id="OWP01730.1"/>
    </source>
</evidence>
<name>A0A218Z260_9HELO</name>
<sequence length="137" mass="14974">MGALVHIPDLQQTLLFQLKLVTTSSVLAVAFTAFWVLSVAKLQRTRRAYPRGLSTDHNRRPPERVQAWHLGLCMPDSVLPGADARLNSVIFGPGMRPGRSFVPRGPTTSRHQSREGHGPAEDAPTPPAACVFWAPMA</sequence>
<feature type="region of interest" description="Disordered" evidence="1">
    <location>
        <begin position="97"/>
        <end position="127"/>
    </location>
</feature>
<evidence type="ECO:0000256" key="1">
    <source>
        <dbReference type="SAM" id="MobiDB-lite"/>
    </source>
</evidence>